<dbReference type="SUPFAM" id="SSF47370">
    <property type="entry name" value="Bromodomain"/>
    <property type="match status" value="1"/>
</dbReference>
<accession>A0A445AZ16</accession>
<feature type="compositionally biased region" description="Basic and acidic residues" evidence="2">
    <location>
        <begin position="87"/>
        <end position="100"/>
    </location>
</feature>
<dbReference type="Proteomes" id="UP000289738">
    <property type="component" value="Chromosome B01"/>
</dbReference>
<comment type="caution">
    <text evidence="3">The sequence shown here is derived from an EMBL/GenBank/DDBJ whole genome shotgun (WGS) entry which is preliminary data.</text>
</comment>
<evidence type="ECO:0000256" key="2">
    <source>
        <dbReference type="SAM" id="MobiDB-lite"/>
    </source>
</evidence>
<evidence type="ECO:0000313" key="3">
    <source>
        <dbReference type="EMBL" id="RYR31651.1"/>
    </source>
</evidence>
<gene>
    <name evidence="3" type="ORF">Ahy_B01g056503</name>
</gene>
<evidence type="ECO:0000313" key="4">
    <source>
        <dbReference type="Proteomes" id="UP000289738"/>
    </source>
</evidence>
<dbReference type="InterPro" id="IPR036427">
    <property type="entry name" value="Bromodomain-like_sf"/>
</dbReference>
<proteinExistence type="predicted"/>
<keyword evidence="1" id="KW-0103">Bromodomain</keyword>
<feature type="compositionally biased region" description="Basic and acidic residues" evidence="2">
    <location>
        <begin position="138"/>
        <end position="152"/>
    </location>
</feature>
<sequence>MAEAEVAPRKRLIIKLRLPRSRTVSSEECKLKDDDDTEKHGPEFMASNSCGEKRKKDQHCSTTEYSCNVVGKSDAQGSRTLSTDAQCKQKKDDDGADSRGGRKRRKLATSEVSVSTKSSVQEHHNACSRIPRTGSEVFDSKNTKKEEEEHHNACSRIPRTGSEVLDSKNTKKEEEEHHNECSRIPRTGSKVLDSKNTKKEEQMKRFMVGRDGWAFNKTLDSKKLGILDNNCESVLLKPIGFEEIESKLHKFVYLGPAEFANNMRLLFSYRFMYSQRDQIHRVVRRFSESFEITWKALMEKWSTEERKRNKIFKRERTNNKAVHKKF</sequence>
<dbReference type="EMBL" id="SDMP01000011">
    <property type="protein sequence ID" value="RYR31651.1"/>
    <property type="molecule type" value="Genomic_DNA"/>
</dbReference>
<keyword evidence="4" id="KW-1185">Reference proteome</keyword>
<feature type="compositionally biased region" description="Basic and acidic residues" evidence="2">
    <location>
        <begin position="25"/>
        <end position="42"/>
    </location>
</feature>
<evidence type="ECO:0000256" key="1">
    <source>
        <dbReference type="ARBA" id="ARBA00023117"/>
    </source>
</evidence>
<feature type="region of interest" description="Disordered" evidence="2">
    <location>
        <begin position="20"/>
        <end position="198"/>
    </location>
</feature>
<name>A0A445AZ16_ARAHY</name>
<feature type="compositionally biased region" description="Basic and acidic residues" evidence="2">
    <location>
        <begin position="165"/>
        <end position="183"/>
    </location>
</feature>
<dbReference type="Gene3D" id="1.20.920.10">
    <property type="entry name" value="Bromodomain-like"/>
    <property type="match status" value="1"/>
</dbReference>
<organism evidence="3 4">
    <name type="scientific">Arachis hypogaea</name>
    <name type="common">Peanut</name>
    <dbReference type="NCBI Taxonomy" id="3818"/>
    <lineage>
        <taxon>Eukaryota</taxon>
        <taxon>Viridiplantae</taxon>
        <taxon>Streptophyta</taxon>
        <taxon>Embryophyta</taxon>
        <taxon>Tracheophyta</taxon>
        <taxon>Spermatophyta</taxon>
        <taxon>Magnoliopsida</taxon>
        <taxon>eudicotyledons</taxon>
        <taxon>Gunneridae</taxon>
        <taxon>Pentapetalae</taxon>
        <taxon>rosids</taxon>
        <taxon>fabids</taxon>
        <taxon>Fabales</taxon>
        <taxon>Fabaceae</taxon>
        <taxon>Papilionoideae</taxon>
        <taxon>50 kb inversion clade</taxon>
        <taxon>dalbergioids sensu lato</taxon>
        <taxon>Dalbergieae</taxon>
        <taxon>Pterocarpus clade</taxon>
        <taxon>Arachis</taxon>
    </lineage>
</organism>
<feature type="compositionally biased region" description="Polar residues" evidence="2">
    <location>
        <begin position="75"/>
        <end position="86"/>
    </location>
</feature>
<feature type="compositionally biased region" description="Low complexity" evidence="2">
    <location>
        <begin position="109"/>
        <end position="119"/>
    </location>
</feature>
<evidence type="ECO:0008006" key="5">
    <source>
        <dbReference type="Google" id="ProtNLM"/>
    </source>
</evidence>
<protein>
    <recommendedName>
        <fullName evidence="5">Bromo domain-containing protein</fullName>
    </recommendedName>
</protein>
<reference evidence="3 4" key="1">
    <citation type="submission" date="2019-01" db="EMBL/GenBank/DDBJ databases">
        <title>Sequencing of cultivated peanut Arachis hypogaea provides insights into genome evolution and oil improvement.</title>
        <authorList>
            <person name="Chen X."/>
        </authorList>
    </citation>
    <scope>NUCLEOTIDE SEQUENCE [LARGE SCALE GENOMIC DNA]</scope>
    <source>
        <strain evidence="4">cv. Fuhuasheng</strain>
        <tissue evidence="3">Leaves</tissue>
    </source>
</reference>
<dbReference type="STRING" id="3818.A0A445AZ16"/>
<dbReference type="AlphaFoldDB" id="A0A445AZ16"/>